<dbReference type="SUPFAM" id="SSF51905">
    <property type="entry name" value="FAD/NAD(P)-binding domain"/>
    <property type="match status" value="1"/>
</dbReference>
<dbReference type="Pfam" id="PF00732">
    <property type="entry name" value="GMC_oxred_N"/>
    <property type="match status" value="1"/>
</dbReference>
<dbReference type="PROSITE" id="PS00623">
    <property type="entry name" value="GMC_OXRED_1"/>
    <property type="match status" value="1"/>
</dbReference>
<keyword evidence="3" id="KW-0285">Flavoprotein</keyword>
<dbReference type="PROSITE" id="PS00624">
    <property type="entry name" value="GMC_OXRED_2"/>
    <property type="match status" value="1"/>
</dbReference>
<evidence type="ECO:0000256" key="2">
    <source>
        <dbReference type="ARBA" id="ARBA00023180"/>
    </source>
</evidence>
<dbReference type="SUPFAM" id="SSF54373">
    <property type="entry name" value="FAD-linked reductases, C-terminal domain"/>
    <property type="match status" value="1"/>
</dbReference>
<dbReference type="PANTHER" id="PTHR11552">
    <property type="entry name" value="GLUCOSE-METHANOL-CHOLINE GMC OXIDOREDUCTASE"/>
    <property type="match status" value="1"/>
</dbReference>
<evidence type="ECO:0000256" key="3">
    <source>
        <dbReference type="RuleBase" id="RU003968"/>
    </source>
</evidence>
<dbReference type="InterPro" id="IPR012132">
    <property type="entry name" value="GMC_OxRdtase"/>
</dbReference>
<keyword evidence="8" id="KW-1185">Reference proteome</keyword>
<protein>
    <recommendedName>
        <fullName evidence="5 6">Glucose-methanol-choline oxidoreductase N-terminal domain-containing protein</fullName>
    </recommendedName>
</protein>
<dbReference type="Pfam" id="PF05199">
    <property type="entry name" value="GMC_oxred_C"/>
    <property type="match status" value="1"/>
</dbReference>
<dbReference type="InterPro" id="IPR036188">
    <property type="entry name" value="FAD/NAD-bd_sf"/>
</dbReference>
<name>A0ABR4FAX4_9PEZI</name>
<feature type="signal peptide" evidence="4">
    <location>
        <begin position="1"/>
        <end position="17"/>
    </location>
</feature>
<proteinExistence type="inferred from homology"/>
<comment type="caution">
    <text evidence="7">The sequence shown here is derived from an EMBL/GenBank/DDBJ whole genome shotgun (WGS) entry which is preliminary data.</text>
</comment>
<organism evidence="7 8">
    <name type="scientific">Diaporthe vaccinii</name>
    <dbReference type="NCBI Taxonomy" id="105482"/>
    <lineage>
        <taxon>Eukaryota</taxon>
        <taxon>Fungi</taxon>
        <taxon>Dikarya</taxon>
        <taxon>Ascomycota</taxon>
        <taxon>Pezizomycotina</taxon>
        <taxon>Sordariomycetes</taxon>
        <taxon>Sordariomycetidae</taxon>
        <taxon>Diaporthales</taxon>
        <taxon>Diaporthaceae</taxon>
        <taxon>Diaporthe</taxon>
        <taxon>Diaporthe eres species complex</taxon>
    </lineage>
</organism>
<reference evidence="7 8" key="1">
    <citation type="submission" date="2024-03" db="EMBL/GenBank/DDBJ databases">
        <title>A high-quality draft genome sequence of Diaporthe vaccinii, a causative agent of upright dieback and viscid rot disease in cranberry plants.</title>
        <authorList>
            <person name="Sarrasin M."/>
            <person name="Lang B.F."/>
            <person name="Burger G."/>
        </authorList>
    </citation>
    <scope>NUCLEOTIDE SEQUENCE [LARGE SCALE GENOMIC DNA]</scope>
    <source>
        <strain evidence="7 8">IS7</strain>
    </source>
</reference>
<dbReference type="Gene3D" id="3.50.50.60">
    <property type="entry name" value="FAD/NAD(P)-binding domain"/>
    <property type="match status" value="1"/>
</dbReference>
<dbReference type="PANTHER" id="PTHR11552:SF138">
    <property type="entry name" value="DEHYDROGENASE PKFF-RELATED"/>
    <property type="match status" value="1"/>
</dbReference>
<dbReference type="PIRSF" id="PIRSF000137">
    <property type="entry name" value="Alcohol_oxidase"/>
    <property type="match status" value="1"/>
</dbReference>
<dbReference type="InterPro" id="IPR000172">
    <property type="entry name" value="GMC_OxRdtase_N"/>
</dbReference>
<comment type="similarity">
    <text evidence="1 3">Belongs to the GMC oxidoreductase family.</text>
</comment>
<evidence type="ECO:0000259" key="6">
    <source>
        <dbReference type="PROSITE" id="PS00624"/>
    </source>
</evidence>
<keyword evidence="2" id="KW-0325">Glycoprotein</keyword>
<keyword evidence="3" id="KW-0274">FAD</keyword>
<dbReference type="EMBL" id="JBAWTH010000005">
    <property type="protein sequence ID" value="KAL2291846.1"/>
    <property type="molecule type" value="Genomic_DNA"/>
</dbReference>
<feature type="domain" description="Glucose-methanol-choline oxidoreductase N-terminal" evidence="5">
    <location>
        <begin position="117"/>
        <end position="140"/>
    </location>
</feature>
<gene>
    <name evidence="7" type="ORF">FJTKL_12023</name>
</gene>
<sequence>MTAARLFIALLLSYGACVPVSDHRKRQDAAFDYVIAGGGTAGLTLAARLSEDPSTSVAVIEAGTYYSISDPLLASTPAGDTLFAGSSPTDTNPLVDWDFVTTSQTGANNRQIRYPRGKCLGGSSALNFMIYQRPDTGSMQLWADAVGDQNYTFENMLPYYKKSVQFTPPDANMRDPNATTQYDASAFDSAGGPLRVSYANYAQPFSSYLQPAMEEIGVAQAKDFNSGTVMGSQYCSSTINPANENRDSSQTSFLSDVESRPNLNVYQSTKASKVVFDGNKSATGVLLDSGYMLSANKEVILSAGAFQTPQLLMLSGIGPAETLRRFDLPVIADRPGVGQNLTDHIFFGPSYRVNVQTLTYLANNLAYVAEQYATAYLPFHEGPLTNPVCDFLGWEKAPRANITTSAATALDQLPGSWPEIEYLSAPGYVGAFTNLFTTQPNDGYQYATILAALVAPQSRGTVTISSSDVADLPIVDPRWLTDPTDQSVAVAAYRRTRQAFGSGAMRPVLADTAEYFPGAEVSSDEQVLDTVRDTLMTVYHASCTARMGRVDDPTAVVDSRARVIGVQRLRVVDASSFALLPPGHPQSTVYAFAEKIADDIKAGR</sequence>
<evidence type="ECO:0000313" key="8">
    <source>
        <dbReference type="Proteomes" id="UP001600888"/>
    </source>
</evidence>
<accession>A0ABR4FAX4</accession>
<evidence type="ECO:0000256" key="4">
    <source>
        <dbReference type="SAM" id="SignalP"/>
    </source>
</evidence>
<evidence type="ECO:0000259" key="5">
    <source>
        <dbReference type="PROSITE" id="PS00623"/>
    </source>
</evidence>
<keyword evidence="4" id="KW-0732">Signal</keyword>
<dbReference type="InterPro" id="IPR007867">
    <property type="entry name" value="GMC_OxRtase_C"/>
</dbReference>
<feature type="domain" description="Glucose-methanol-choline oxidoreductase N-terminal" evidence="6">
    <location>
        <begin position="304"/>
        <end position="318"/>
    </location>
</feature>
<dbReference type="Gene3D" id="3.30.560.10">
    <property type="entry name" value="Glucose Oxidase, domain 3"/>
    <property type="match status" value="1"/>
</dbReference>
<evidence type="ECO:0000256" key="1">
    <source>
        <dbReference type="ARBA" id="ARBA00010790"/>
    </source>
</evidence>
<dbReference type="Proteomes" id="UP001600888">
    <property type="component" value="Unassembled WGS sequence"/>
</dbReference>
<feature type="chain" id="PRO_5045320078" description="Glucose-methanol-choline oxidoreductase N-terminal domain-containing protein" evidence="4">
    <location>
        <begin position="18"/>
        <end position="604"/>
    </location>
</feature>
<evidence type="ECO:0000313" key="7">
    <source>
        <dbReference type="EMBL" id="KAL2291846.1"/>
    </source>
</evidence>